<keyword evidence="3" id="KW-1185">Reference proteome</keyword>
<accession>A0AAE3LGD8</accession>
<evidence type="ECO:0000313" key="1">
    <source>
        <dbReference type="EMBL" id="MCU4718144.1"/>
    </source>
</evidence>
<dbReference type="Proteomes" id="UP001208186">
    <property type="component" value="Unassembled WGS sequence"/>
</dbReference>
<comment type="caution">
    <text evidence="2">The sequence shown here is derived from an EMBL/GenBank/DDBJ whole genome shotgun (WGS) entry which is preliminary data.</text>
</comment>
<evidence type="ECO:0000313" key="3">
    <source>
        <dbReference type="Proteomes" id="UP001208186"/>
    </source>
</evidence>
<evidence type="ECO:0000313" key="4">
    <source>
        <dbReference type="Proteomes" id="UP001209746"/>
    </source>
</evidence>
<reference evidence="2" key="1">
    <citation type="submission" date="2023-02" db="EMBL/GenBank/DDBJ databases">
        <title>Enrichment on poylsaccharides allowed isolation of novel metabolic and taxonomic groups of Haloarchaea.</title>
        <authorList>
            <person name="Sorokin D.Y."/>
            <person name="Elcheninov A.G."/>
            <person name="Khizhniak T.V."/>
            <person name="Kolganova T.V."/>
            <person name="Kublanov I.V."/>
        </authorList>
    </citation>
    <scope>NUCLEOTIDE SEQUENCE</scope>
    <source>
        <strain evidence="1 3">HArc-curdl5-1</strain>
        <strain evidence="2">HArc-curdl7</strain>
    </source>
</reference>
<name>A0AAE3LGD8_9EURY</name>
<dbReference type="Proteomes" id="UP001209746">
    <property type="component" value="Unassembled WGS sequence"/>
</dbReference>
<protein>
    <submittedName>
        <fullName evidence="2">Uncharacterized protein</fullName>
    </submittedName>
</protein>
<organism evidence="2 4">
    <name type="scientific">Halapricum hydrolyticum</name>
    <dbReference type="NCBI Taxonomy" id="2979991"/>
    <lineage>
        <taxon>Archaea</taxon>
        <taxon>Methanobacteriati</taxon>
        <taxon>Methanobacteriota</taxon>
        <taxon>Stenosarchaea group</taxon>
        <taxon>Halobacteria</taxon>
        <taxon>Halobacteriales</taxon>
        <taxon>Haloarculaceae</taxon>
        <taxon>Halapricum</taxon>
    </lineage>
</organism>
<evidence type="ECO:0000313" key="2">
    <source>
        <dbReference type="EMBL" id="MCU4728640.1"/>
    </source>
</evidence>
<dbReference type="EMBL" id="JAOPKD010000041">
    <property type="protein sequence ID" value="MCU4728640.1"/>
    <property type="molecule type" value="Genomic_DNA"/>
</dbReference>
<proteinExistence type="predicted"/>
<dbReference type="RefSeq" id="WP_315908902.1">
    <property type="nucleotide sequence ID" value="NZ_JAOPKC010000007.1"/>
</dbReference>
<dbReference type="EMBL" id="JAOPKC010000007">
    <property type="protein sequence ID" value="MCU4718144.1"/>
    <property type="molecule type" value="Genomic_DNA"/>
</dbReference>
<sequence>MFQREHVHSIRPAKVVNSLSSQIQQVGQRSALTYLHLFHAMGELWAQTDFGGATVGFPAETIKIGLGLATSSHIEHQTTTRLTDFYPDPSGVYSGPPTESITAERLYGVDLHSLVDLLGILLQAYNDLYENFESFDPMDDLDRVRATVRRAKLSASDHLDPAYSLATMERLYSPFTLAFFDEFDFETRDARHYADAMLQFFYHRRAMLYQALRWYQADALRVIGSYWRNRDDISPEEFTTSVPGRERRFAEKMQWAHVLDSAERLLWFDADTLRCWAGIQNKSRFDSFLDRISIGIGETEFSRLSEHLNPLEKHPIVESEGQYLVPLPTHFAETMLNTFYFDLLNMDDRIRGDRSQRWGDVIEHWAIDSIQRLFPNAAVLTSVQLGDLETDAVVRYGDTLLLFEMKSKQLTKEAFQGDPDAIRADFENGIGSATSQLQQRIEYLQEQDDDELSLELDMDFSQIEQYLPIGVMSTTYGNLATTEYTRLLDSEPIPYIVSAHHLELIARVLDSPADFVQYVRDRIHASDKGFFRTDDELDFLGFYTQRGSLRPTFEAVENLAESDHTEVLNSIAGFRTEVDNYLIDNNSLASVSWLEPPE</sequence>
<dbReference type="AlphaFoldDB" id="A0AAE3LGD8"/>
<gene>
    <name evidence="2" type="ORF">OB914_16970</name>
    <name evidence="1" type="ORF">OB916_08705</name>
</gene>